<dbReference type="PANTHER" id="PTHR24255">
    <property type="entry name" value="COMPLEMENT COMPONENT 1, S SUBCOMPONENT-RELATED"/>
    <property type="match status" value="1"/>
</dbReference>
<dbReference type="SMART" id="SM00032">
    <property type="entry name" value="CCP"/>
    <property type="match status" value="2"/>
</dbReference>
<dbReference type="Pfam" id="PF12662">
    <property type="entry name" value="cEGF"/>
    <property type="match status" value="1"/>
</dbReference>
<feature type="domain" description="Sushi" evidence="20">
    <location>
        <begin position="392"/>
        <end position="468"/>
    </location>
</feature>
<dbReference type="SUPFAM" id="SSF49854">
    <property type="entry name" value="Spermadhesin, CUB domain"/>
    <property type="match status" value="2"/>
</dbReference>
<evidence type="ECO:0000256" key="8">
    <source>
        <dbReference type="ARBA" id="ARBA00022737"/>
    </source>
</evidence>
<keyword evidence="13" id="KW-0379">Hydroxylation</keyword>
<dbReference type="Pfam" id="PF00084">
    <property type="entry name" value="Sushi"/>
    <property type="match status" value="1"/>
</dbReference>
<dbReference type="SUPFAM" id="SSF50494">
    <property type="entry name" value="Trypsin-like serine proteases"/>
    <property type="match status" value="1"/>
</dbReference>
<keyword evidence="22" id="KW-1185">Reference proteome</keyword>
<keyword evidence="10 16" id="KW-0720">Serine protease</keyword>
<dbReference type="Gene3D" id="2.40.10.10">
    <property type="entry name" value="Trypsin-like serine proteases"/>
    <property type="match status" value="1"/>
</dbReference>
<evidence type="ECO:0000259" key="19">
    <source>
        <dbReference type="PROSITE" id="PS50240"/>
    </source>
</evidence>
<dbReference type="CDD" id="cd00054">
    <property type="entry name" value="EGF_CA"/>
    <property type="match status" value="1"/>
</dbReference>
<dbReference type="InterPro" id="IPR001881">
    <property type="entry name" value="EGF-like_Ca-bd_dom"/>
</dbReference>
<dbReference type="PROSITE" id="PS50240">
    <property type="entry name" value="TRYPSIN_DOM"/>
    <property type="match status" value="1"/>
</dbReference>
<evidence type="ECO:0000256" key="9">
    <source>
        <dbReference type="ARBA" id="ARBA00022801"/>
    </source>
</evidence>
<dbReference type="InterPro" id="IPR035976">
    <property type="entry name" value="Sushi/SCR/CCP_sf"/>
</dbReference>
<dbReference type="Gene3D" id="2.10.70.10">
    <property type="entry name" value="Complement Module, domain 1"/>
    <property type="match status" value="2"/>
</dbReference>
<evidence type="ECO:0000256" key="13">
    <source>
        <dbReference type="ARBA" id="ARBA00023278"/>
    </source>
</evidence>
<dbReference type="InterPro" id="IPR001314">
    <property type="entry name" value="Peptidase_S1A"/>
</dbReference>
<feature type="signal peptide" evidence="17">
    <location>
        <begin position="1"/>
        <end position="23"/>
    </location>
</feature>
<keyword evidence="9 16" id="KW-0378">Hydrolase</keyword>
<comment type="subcellular location">
    <subcellularLocation>
        <location evidence="1">Secreted</location>
    </subcellularLocation>
</comment>
<evidence type="ECO:0000256" key="4">
    <source>
        <dbReference type="ARBA" id="ARBA00022588"/>
    </source>
</evidence>
<keyword evidence="4" id="KW-0399">Innate immunity</keyword>
<dbReference type="InterPro" id="IPR000742">
    <property type="entry name" value="EGF"/>
</dbReference>
<evidence type="ECO:0000256" key="3">
    <source>
        <dbReference type="ARBA" id="ARBA00022536"/>
    </source>
</evidence>
<keyword evidence="7 17" id="KW-0732">Signal</keyword>
<dbReference type="Proteomes" id="UP001642483">
    <property type="component" value="Unassembled WGS sequence"/>
</dbReference>
<dbReference type="InterPro" id="IPR043504">
    <property type="entry name" value="Peptidase_S1_PA_chymotrypsin"/>
</dbReference>
<dbReference type="InterPro" id="IPR000436">
    <property type="entry name" value="Sushi_SCR_CCP_dom"/>
</dbReference>
<evidence type="ECO:0000256" key="12">
    <source>
        <dbReference type="ARBA" id="ARBA00023157"/>
    </source>
</evidence>
<dbReference type="PANTHER" id="PTHR24255:SF38">
    <property type="entry name" value="MANNAN-BINDING LECTIN SERINE PROTEASE 1-LIKE"/>
    <property type="match status" value="1"/>
</dbReference>
<evidence type="ECO:0000259" key="20">
    <source>
        <dbReference type="PROSITE" id="PS50923"/>
    </source>
</evidence>
<evidence type="ECO:0000256" key="2">
    <source>
        <dbReference type="ARBA" id="ARBA00022525"/>
    </source>
</evidence>
<dbReference type="InterPro" id="IPR035914">
    <property type="entry name" value="Sperma_CUB_dom_sf"/>
</dbReference>
<dbReference type="PROSITE" id="PS00135">
    <property type="entry name" value="TRYPSIN_SER"/>
    <property type="match status" value="1"/>
</dbReference>
<reference evidence="21 22" key="1">
    <citation type="submission" date="2024-02" db="EMBL/GenBank/DDBJ databases">
        <authorList>
            <person name="Daric V."/>
            <person name="Darras S."/>
        </authorList>
    </citation>
    <scope>NUCLEOTIDE SEQUENCE [LARGE SCALE GENOMIC DNA]</scope>
</reference>
<keyword evidence="2" id="KW-0964">Secreted</keyword>
<evidence type="ECO:0000256" key="11">
    <source>
        <dbReference type="ARBA" id="ARBA00022859"/>
    </source>
</evidence>
<dbReference type="PROSITE" id="PS00134">
    <property type="entry name" value="TRYPSIN_HIS"/>
    <property type="match status" value="1"/>
</dbReference>
<dbReference type="PROSITE" id="PS50923">
    <property type="entry name" value="SUSHI"/>
    <property type="match status" value="2"/>
</dbReference>
<dbReference type="Gene3D" id="2.60.120.290">
    <property type="entry name" value="Spermadhesin, CUB domain"/>
    <property type="match status" value="2"/>
</dbReference>
<organism evidence="21 22">
    <name type="scientific">Clavelina lepadiformis</name>
    <name type="common">Light-bulb sea squirt</name>
    <name type="synonym">Ascidia lepadiformis</name>
    <dbReference type="NCBI Taxonomy" id="159417"/>
    <lineage>
        <taxon>Eukaryota</taxon>
        <taxon>Metazoa</taxon>
        <taxon>Chordata</taxon>
        <taxon>Tunicata</taxon>
        <taxon>Ascidiacea</taxon>
        <taxon>Aplousobranchia</taxon>
        <taxon>Clavelinidae</taxon>
        <taxon>Clavelina</taxon>
    </lineage>
</organism>
<feature type="domain" description="CUB" evidence="18">
    <location>
        <begin position="19"/>
        <end position="153"/>
    </location>
</feature>
<feature type="chain" id="PRO_5046850646" evidence="17">
    <location>
        <begin position="24"/>
        <end position="749"/>
    </location>
</feature>
<evidence type="ECO:0000313" key="22">
    <source>
        <dbReference type="Proteomes" id="UP001642483"/>
    </source>
</evidence>
<keyword evidence="12 15" id="KW-1015">Disulfide bond</keyword>
<dbReference type="Pfam" id="PF00431">
    <property type="entry name" value="CUB"/>
    <property type="match status" value="2"/>
</dbReference>
<dbReference type="InterPro" id="IPR024175">
    <property type="entry name" value="Pept_S1A_C1r/C1S/mannan-bd"/>
</dbReference>
<keyword evidence="8" id="KW-0677">Repeat</keyword>
<dbReference type="PRINTS" id="PR00722">
    <property type="entry name" value="CHYMOTRYPSIN"/>
</dbReference>
<dbReference type="SMART" id="SM00042">
    <property type="entry name" value="CUB"/>
    <property type="match status" value="2"/>
</dbReference>
<dbReference type="InterPro" id="IPR009003">
    <property type="entry name" value="Peptidase_S1_PA"/>
</dbReference>
<dbReference type="InterPro" id="IPR018114">
    <property type="entry name" value="TRYPSIN_HIS"/>
</dbReference>
<feature type="domain" description="Peptidase S1" evidence="19">
    <location>
        <begin position="485"/>
        <end position="746"/>
    </location>
</feature>
<evidence type="ECO:0000256" key="10">
    <source>
        <dbReference type="ARBA" id="ARBA00022825"/>
    </source>
</evidence>
<protein>
    <submittedName>
        <fullName evidence="21">Uncharacterized protein</fullName>
    </submittedName>
</protein>
<evidence type="ECO:0000256" key="17">
    <source>
        <dbReference type="SAM" id="SignalP"/>
    </source>
</evidence>
<gene>
    <name evidence="21" type="ORF">CVLEPA_LOCUS23781</name>
</gene>
<dbReference type="SMART" id="SM00181">
    <property type="entry name" value="EGF"/>
    <property type="match status" value="1"/>
</dbReference>
<dbReference type="CDD" id="cd00041">
    <property type="entry name" value="CUB"/>
    <property type="match status" value="2"/>
</dbReference>
<dbReference type="InterPro" id="IPR026823">
    <property type="entry name" value="cEGF"/>
</dbReference>
<feature type="domain" description="CUB" evidence="18">
    <location>
        <begin position="209"/>
        <end position="325"/>
    </location>
</feature>
<dbReference type="InterPro" id="IPR000859">
    <property type="entry name" value="CUB_dom"/>
</dbReference>
<keyword evidence="11" id="KW-0391">Immunity</keyword>
<dbReference type="Pfam" id="PF00089">
    <property type="entry name" value="Trypsin"/>
    <property type="match status" value="1"/>
</dbReference>
<feature type="disulfide bond" evidence="15">
    <location>
        <begin position="362"/>
        <end position="389"/>
    </location>
</feature>
<dbReference type="SUPFAM" id="SSF57535">
    <property type="entry name" value="Complement control module/SCR domain"/>
    <property type="match status" value="2"/>
</dbReference>
<keyword evidence="5 15" id="KW-0768">Sushi</keyword>
<feature type="disulfide bond" evidence="14">
    <location>
        <begin position="209"/>
        <end position="236"/>
    </location>
</feature>
<keyword evidence="6 16" id="KW-0645">Protease</keyword>
<dbReference type="Gene3D" id="2.10.25.10">
    <property type="entry name" value="Laminin"/>
    <property type="match status" value="1"/>
</dbReference>
<dbReference type="InterPro" id="IPR001254">
    <property type="entry name" value="Trypsin_dom"/>
</dbReference>
<dbReference type="InterPro" id="IPR033116">
    <property type="entry name" value="TRYPSIN_SER"/>
</dbReference>
<evidence type="ECO:0000256" key="6">
    <source>
        <dbReference type="ARBA" id="ARBA00022670"/>
    </source>
</evidence>
<dbReference type="SMART" id="SM00179">
    <property type="entry name" value="EGF_CA"/>
    <property type="match status" value="1"/>
</dbReference>
<proteinExistence type="predicted"/>
<dbReference type="PIRSF" id="PIRSF001155">
    <property type="entry name" value="C1r_C1s_MASP"/>
    <property type="match status" value="1"/>
</dbReference>
<evidence type="ECO:0000256" key="5">
    <source>
        <dbReference type="ARBA" id="ARBA00022659"/>
    </source>
</evidence>
<evidence type="ECO:0000313" key="21">
    <source>
        <dbReference type="EMBL" id="CAK8691198.1"/>
    </source>
</evidence>
<dbReference type="SUPFAM" id="SSF57196">
    <property type="entry name" value="EGF/Laminin"/>
    <property type="match status" value="1"/>
</dbReference>
<sequence>MRASSFLIALAIFFLNEFCDVSAQEIINIDGQRHGRFMSGGFPHSYSDNMDITWKITVRENYRVRLYFSTFNLEDSYDEELGGSCVYDYVQISGVTHQDGRKYCGNSHLYPYDAPYERQVFLSTDNTMTVHFVSDYSNEDPIPVGFEAHFVEEDINECVDLKIAATSGDDWDQVLYCNHYCHNTPGSYYCTCRPGFELNANKHTCVEICEPETFTETEGYLASSDYPKSYSKLSDCRRTIQATPGNAVEVRFEQEFNIEEHYEEGCAYDWLTINGNNGYESGKLCGNMAPQNGSWIDTNSNEVAVLFHSDLTFELAGYKIYYHTNGSVKCHQAIQPPQNGTIASAAPNDGIYRFDDVINFECDDGFRLIGSQQTTCQQDGTWSNKPPICEIKSCPYPDHLVNIQRTVVESRDNIQLVYQSTVTVSCKNEWYEMVSGAAEWVCSKDEIWIPYSRVIAPNENNNLPECRPICGMKNRRKVSILGPHIIGGKKAKIGEWPWMAFLALDSDELGEDTDDVCGGSLVDEQYVVTAAHCVDGRYAEDMQVYLGVTNRRNQSNPYMQRFNVTEIAIPDEFANPDPISLLDHDVAVLKLSRKAVIGKYVHPICIPRNRKEKNLQESSGQRGVVAGWGRTTENGRLAQWLQMVRVPFVSRVVCLEAYEHQSQKLELFRYVQITQNHFCAGFEDKSKDACDGDSGGPLMFRDDDTRKWYLSGIVSFGTTFNSCRAYVIGVYTTVGNYIEFLDNHIILPP</sequence>
<dbReference type="EMBL" id="CAWYQH010000119">
    <property type="protein sequence ID" value="CAK8691198.1"/>
    <property type="molecule type" value="Genomic_DNA"/>
</dbReference>
<evidence type="ECO:0000256" key="7">
    <source>
        <dbReference type="ARBA" id="ARBA00022729"/>
    </source>
</evidence>
<dbReference type="SMART" id="SM00020">
    <property type="entry name" value="Tryp_SPc"/>
    <property type="match status" value="1"/>
</dbReference>
<evidence type="ECO:0000259" key="18">
    <source>
        <dbReference type="PROSITE" id="PS01180"/>
    </source>
</evidence>
<dbReference type="CDD" id="cd00033">
    <property type="entry name" value="CCP"/>
    <property type="match status" value="1"/>
</dbReference>
<dbReference type="PROSITE" id="PS01180">
    <property type="entry name" value="CUB"/>
    <property type="match status" value="2"/>
</dbReference>
<comment type="caution">
    <text evidence="15">Lacks conserved residue(s) required for the propagation of feature annotation.</text>
</comment>
<evidence type="ECO:0000256" key="16">
    <source>
        <dbReference type="RuleBase" id="RU363034"/>
    </source>
</evidence>
<dbReference type="CDD" id="cd00190">
    <property type="entry name" value="Tryp_SPc"/>
    <property type="match status" value="1"/>
</dbReference>
<evidence type="ECO:0000256" key="1">
    <source>
        <dbReference type="ARBA" id="ARBA00004613"/>
    </source>
</evidence>
<comment type="caution">
    <text evidence="21">The sequence shown here is derived from an EMBL/GenBank/DDBJ whole genome shotgun (WGS) entry which is preliminary data.</text>
</comment>
<keyword evidence="3" id="KW-0245">EGF-like domain</keyword>
<evidence type="ECO:0000256" key="15">
    <source>
        <dbReference type="PROSITE-ProRule" id="PRU00302"/>
    </source>
</evidence>
<accession>A0ABP0GIF3</accession>
<feature type="domain" description="Sushi" evidence="20">
    <location>
        <begin position="328"/>
        <end position="391"/>
    </location>
</feature>
<evidence type="ECO:0000256" key="14">
    <source>
        <dbReference type="PROSITE-ProRule" id="PRU00059"/>
    </source>
</evidence>
<name>A0ABP0GIF3_CLALP</name>